<dbReference type="FunFam" id="1.20.1250.20:FF:000218">
    <property type="entry name" value="facilitated trehalose transporter Tret1"/>
    <property type="match status" value="1"/>
</dbReference>
<feature type="transmembrane region" description="Helical" evidence="10">
    <location>
        <begin position="153"/>
        <end position="174"/>
    </location>
</feature>
<dbReference type="InterPro" id="IPR036259">
    <property type="entry name" value="MFS_trans_sf"/>
</dbReference>
<evidence type="ECO:0000256" key="6">
    <source>
        <dbReference type="ARBA" id="ARBA00022692"/>
    </source>
</evidence>
<dbReference type="PROSITE" id="PS00216">
    <property type="entry name" value="SUGAR_TRANSPORT_1"/>
    <property type="match status" value="2"/>
</dbReference>
<keyword evidence="6 10" id="KW-0812">Transmembrane</keyword>
<keyword evidence="8 10" id="KW-0472">Membrane</keyword>
<dbReference type="GO" id="GO:0005886">
    <property type="term" value="C:plasma membrane"/>
    <property type="evidence" value="ECO:0007669"/>
    <property type="project" value="UniProtKB-SubCell"/>
</dbReference>
<feature type="transmembrane region" description="Helical" evidence="10">
    <location>
        <begin position="432"/>
        <end position="450"/>
    </location>
</feature>
<dbReference type="PANTHER" id="PTHR48020">
    <property type="entry name" value="PROTON MYO-INOSITOL COTRANSPORTER"/>
    <property type="match status" value="1"/>
</dbReference>
<comment type="similarity">
    <text evidence="2 9">Belongs to the major facilitator superfamily. Sugar transporter (TC 2.A.1.1) family.</text>
</comment>
<reference evidence="12 13" key="1">
    <citation type="submission" date="2019-11" db="EMBL/GenBank/DDBJ databases">
        <authorList>
            <person name="Cao P."/>
        </authorList>
    </citation>
    <scope>NUCLEOTIDE SEQUENCE [LARGE SCALE GENOMIC DNA]</scope>
    <source>
        <strain evidence="12 13">NEAU-AAG5</strain>
    </source>
</reference>
<dbReference type="GO" id="GO:0022857">
    <property type="term" value="F:transmembrane transporter activity"/>
    <property type="evidence" value="ECO:0007669"/>
    <property type="project" value="InterPro"/>
</dbReference>
<accession>A0A7K1LD42</accession>
<dbReference type="EMBL" id="WOFH01000020">
    <property type="protein sequence ID" value="MUN42351.1"/>
    <property type="molecule type" value="Genomic_DNA"/>
</dbReference>
<sequence length="480" mass="50590">MQGYSGAPVAEGPVGGISAEGRRRIWFHAVLIAVGGFLFGFDTGVISGALLFIKTDFHLNSFEQGSVVSVLVLGAMAGALGSGRIADRIGRRWIFCLEGVVFLVGTAIAVLSTGYGMLVAGRLVLGLAVGAASATVPPYLAEISPKEIRGRLLTLNQLMITIGILIAYLVNLVFSGGGTWRAMIGVGAVPALVMVVSAVRVLPESPEWLLAHGRRAQARALVASVSDGETADRLIRRREERLRRAREQADPADRDATGWRALRARRVRPALVVGLALAAGQQFGGINTIIYYAPTIIEESGLTASNAIVYSIAIGAINLVMTLVAIRLIDRLGRRDLLLASFAAMAATMGLLGLAFVAGWTSGVSLLFMVLYIAAYAGGVGPVFWTLIGELFPPSASATGSSACTAANWASNFTVSLVFLPVVSLIGEGETFWIFAVISLAGLLFTARFVPETKARDFTEVDRDLQARFGAGRPGRGIAG</sequence>
<evidence type="ECO:0000259" key="11">
    <source>
        <dbReference type="PROSITE" id="PS50850"/>
    </source>
</evidence>
<dbReference type="InterPro" id="IPR020846">
    <property type="entry name" value="MFS_dom"/>
</dbReference>
<evidence type="ECO:0000256" key="3">
    <source>
        <dbReference type="ARBA" id="ARBA00022448"/>
    </source>
</evidence>
<name>A0A7K1LD42_9ACTN</name>
<evidence type="ECO:0000256" key="1">
    <source>
        <dbReference type="ARBA" id="ARBA00004651"/>
    </source>
</evidence>
<keyword evidence="4" id="KW-1003">Cell membrane</keyword>
<evidence type="ECO:0000256" key="4">
    <source>
        <dbReference type="ARBA" id="ARBA00022475"/>
    </source>
</evidence>
<dbReference type="PROSITE" id="PS50850">
    <property type="entry name" value="MFS"/>
    <property type="match status" value="1"/>
</dbReference>
<dbReference type="Gene3D" id="1.20.1250.20">
    <property type="entry name" value="MFS general substrate transporter like domains"/>
    <property type="match status" value="1"/>
</dbReference>
<keyword evidence="7 10" id="KW-1133">Transmembrane helix</keyword>
<evidence type="ECO:0000256" key="10">
    <source>
        <dbReference type="SAM" id="Phobius"/>
    </source>
</evidence>
<keyword evidence="13" id="KW-1185">Reference proteome</keyword>
<feature type="transmembrane region" description="Helical" evidence="10">
    <location>
        <begin position="307"/>
        <end position="326"/>
    </location>
</feature>
<feature type="transmembrane region" description="Helical" evidence="10">
    <location>
        <begin position="65"/>
        <end position="86"/>
    </location>
</feature>
<dbReference type="PROSITE" id="PS00217">
    <property type="entry name" value="SUGAR_TRANSPORT_2"/>
    <property type="match status" value="1"/>
</dbReference>
<feature type="transmembrane region" description="Helical" evidence="10">
    <location>
        <begin position="409"/>
        <end position="426"/>
    </location>
</feature>
<evidence type="ECO:0000256" key="9">
    <source>
        <dbReference type="RuleBase" id="RU003346"/>
    </source>
</evidence>
<protein>
    <submittedName>
        <fullName evidence="12">Sugar porter family MFS transporter</fullName>
    </submittedName>
</protein>
<dbReference type="NCBIfam" id="TIGR00879">
    <property type="entry name" value="SP"/>
    <property type="match status" value="1"/>
</dbReference>
<feature type="domain" description="Major facilitator superfamily (MFS) profile" evidence="11">
    <location>
        <begin position="28"/>
        <end position="454"/>
    </location>
</feature>
<feature type="transmembrane region" description="Helical" evidence="10">
    <location>
        <begin position="338"/>
        <end position="360"/>
    </location>
</feature>
<keyword evidence="5" id="KW-0762">Sugar transport</keyword>
<dbReference type="InterPro" id="IPR005828">
    <property type="entry name" value="MFS_sugar_transport-like"/>
</dbReference>
<dbReference type="InterPro" id="IPR003663">
    <property type="entry name" value="Sugar/inositol_transpt"/>
</dbReference>
<evidence type="ECO:0000313" key="13">
    <source>
        <dbReference type="Proteomes" id="UP000432015"/>
    </source>
</evidence>
<keyword evidence="3 9" id="KW-0813">Transport</keyword>
<evidence type="ECO:0000256" key="2">
    <source>
        <dbReference type="ARBA" id="ARBA00010992"/>
    </source>
</evidence>
<gene>
    <name evidence="12" type="ORF">GNZ18_38050</name>
</gene>
<dbReference type="SUPFAM" id="SSF103473">
    <property type="entry name" value="MFS general substrate transporter"/>
    <property type="match status" value="1"/>
</dbReference>
<evidence type="ECO:0000256" key="5">
    <source>
        <dbReference type="ARBA" id="ARBA00022597"/>
    </source>
</evidence>
<feature type="transmembrane region" description="Helical" evidence="10">
    <location>
        <begin position="123"/>
        <end position="141"/>
    </location>
</feature>
<proteinExistence type="inferred from homology"/>
<dbReference type="Proteomes" id="UP000432015">
    <property type="component" value="Unassembled WGS sequence"/>
</dbReference>
<evidence type="ECO:0000256" key="7">
    <source>
        <dbReference type="ARBA" id="ARBA00022989"/>
    </source>
</evidence>
<dbReference type="InterPro" id="IPR005829">
    <property type="entry name" value="Sugar_transporter_CS"/>
</dbReference>
<comment type="subcellular location">
    <subcellularLocation>
        <location evidence="1">Cell membrane</location>
        <topology evidence="1">Multi-pass membrane protein</topology>
    </subcellularLocation>
</comment>
<dbReference type="PRINTS" id="PR00171">
    <property type="entry name" value="SUGRTRNSPORT"/>
</dbReference>
<dbReference type="Pfam" id="PF00083">
    <property type="entry name" value="Sugar_tr"/>
    <property type="match status" value="1"/>
</dbReference>
<organism evidence="12 13">
    <name type="scientific">Actinomadura litoris</name>
    <dbReference type="NCBI Taxonomy" id="2678616"/>
    <lineage>
        <taxon>Bacteria</taxon>
        <taxon>Bacillati</taxon>
        <taxon>Actinomycetota</taxon>
        <taxon>Actinomycetes</taxon>
        <taxon>Streptosporangiales</taxon>
        <taxon>Thermomonosporaceae</taxon>
        <taxon>Actinomadura</taxon>
    </lineage>
</organism>
<dbReference type="RefSeq" id="WP_312874978.1">
    <property type="nucleotide sequence ID" value="NZ_WOFH01000020.1"/>
</dbReference>
<feature type="transmembrane region" description="Helical" evidence="10">
    <location>
        <begin position="25"/>
        <end position="53"/>
    </location>
</feature>
<dbReference type="InterPro" id="IPR050814">
    <property type="entry name" value="Myo-inositol_Transporter"/>
</dbReference>
<dbReference type="AlphaFoldDB" id="A0A7K1LD42"/>
<feature type="transmembrane region" description="Helical" evidence="10">
    <location>
        <begin position="180"/>
        <end position="202"/>
    </location>
</feature>
<comment type="caution">
    <text evidence="12">The sequence shown here is derived from an EMBL/GenBank/DDBJ whole genome shotgun (WGS) entry which is preliminary data.</text>
</comment>
<feature type="transmembrane region" description="Helical" evidence="10">
    <location>
        <begin position="270"/>
        <end position="292"/>
    </location>
</feature>
<feature type="transmembrane region" description="Helical" evidence="10">
    <location>
        <begin position="93"/>
        <end position="117"/>
    </location>
</feature>
<evidence type="ECO:0000256" key="8">
    <source>
        <dbReference type="ARBA" id="ARBA00023136"/>
    </source>
</evidence>
<evidence type="ECO:0000313" key="12">
    <source>
        <dbReference type="EMBL" id="MUN42351.1"/>
    </source>
</evidence>
<feature type="transmembrane region" description="Helical" evidence="10">
    <location>
        <begin position="366"/>
        <end position="388"/>
    </location>
</feature>
<dbReference type="PANTHER" id="PTHR48020:SF12">
    <property type="entry name" value="PROTON MYO-INOSITOL COTRANSPORTER"/>
    <property type="match status" value="1"/>
</dbReference>